<feature type="domain" description="NADPH-dependent FMN reductase-like" evidence="1">
    <location>
        <begin position="4"/>
        <end position="129"/>
    </location>
</feature>
<sequence>MKQILAFAGSNSKKSINKQLVIYAASLVEDVDAYILDLNDYELPLYSIDYENEYGIPDNAHKFLKAINEADGVLLSLAEHNGAYSAVFKNIFDWTSRINGNFWGEKPMLLMATSPGARGGASVLSIAQDRFPRHAANITGVFSLPSFKVNFSEQKIIDKTLNDELKKHIKVFNKAL</sequence>
<reference evidence="2 3" key="1">
    <citation type="submission" date="2019-07" db="EMBL/GenBank/DDBJ databases">
        <title>Seonamhaeicola sp. W255 draft genome.</title>
        <authorList>
            <person name="Zhang X.-Y."/>
            <person name="Zhang R."/>
            <person name="Zhong Y.-L."/>
            <person name="Du Z.-J."/>
        </authorList>
    </citation>
    <scope>NUCLEOTIDE SEQUENCE [LARGE SCALE GENOMIC DNA]</scope>
    <source>
        <strain evidence="2 3">W255</strain>
    </source>
</reference>
<dbReference type="AlphaFoldDB" id="A0A562YE99"/>
<dbReference type="Gene3D" id="3.40.50.360">
    <property type="match status" value="1"/>
</dbReference>
<dbReference type="OrthoDB" id="5767802at2"/>
<dbReference type="GO" id="GO:0005829">
    <property type="term" value="C:cytosol"/>
    <property type="evidence" value="ECO:0007669"/>
    <property type="project" value="TreeGrafter"/>
</dbReference>
<organism evidence="2 3">
    <name type="scientific">Seonamhaeicola sediminis</name>
    <dbReference type="NCBI Taxonomy" id="2528206"/>
    <lineage>
        <taxon>Bacteria</taxon>
        <taxon>Pseudomonadati</taxon>
        <taxon>Bacteroidota</taxon>
        <taxon>Flavobacteriia</taxon>
        <taxon>Flavobacteriales</taxon>
        <taxon>Flavobacteriaceae</taxon>
    </lineage>
</organism>
<dbReference type="GO" id="GO:0010181">
    <property type="term" value="F:FMN binding"/>
    <property type="evidence" value="ECO:0007669"/>
    <property type="project" value="TreeGrafter"/>
</dbReference>
<dbReference type="PANTHER" id="PTHR30543">
    <property type="entry name" value="CHROMATE REDUCTASE"/>
    <property type="match status" value="1"/>
</dbReference>
<dbReference type="InterPro" id="IPR005025">
    <property type="entry name" value="FMN_Rdtase-like_dom"/>
</dbReference>
<dbReference type="GO" id="GO:0016491">
    <property type="term" value="F:oxidoreductase activity"/>
    <property type="evidence" value="ECO:0007669"/>
    <property type="project" value="InterPro"/>
</dbReference>
<evidence type="ECO:0000313" key="2">
    <source>
        <dbReference type="EMBL" id="TWO32981.1"/>
    </source>
</evidence>
<protein>
    <submittedName>
        <fullName evidence="2">NAD(P)H-dependent oxidoreductase</fullName>
    </submittedName>
</protein>
<comment type="caution">
    <text evidence="2">The sequence shown here is derived from an EMBL/GenBank/DDBJ whole genome shotgun (WGS) entry which is preliminary data.</text>
</comment>
<dbReference type="InterPro" id="IPR029039">
    <property type="entry name" value="Flavoprotein-like_sf"/>
</dbReference>
<evidence type="ECO:0000313" key="3">
    <source>
        <dbReference type="Proteomes" id="UP000295814"/>
    </source>
</evidence>
<dbReference type="RefSeq" id="WP_133356674.1">
    <property type="nucleotide sequence ID" value="NZ_SMZJ02000004.1"/>
</dbReference>
<dbReference type="InterPro" id="IPR050712">
    <property type="entry name" value="NAD(P)H-dep_reductase"/>
</dbReference>
<keyword evidence="3" id="KW-1185">Reference proteome</keyword>
<proteinExistence type="predicted"/>
<dbReference type="Proteomes" id="UP000295814">
    <property type="component" value="Unassembled WGS sequence"/>
</dbReference>
<dbReference type="EMBL" id="SMZJ02000004">
    <property type="protein sequence ID" value="TWO32981.1"/>
    <property type="molecule type" value="Genomic_DNA"/>
</dbReference>
<gene>
    <name evidence="2" type="ORF">E1J38_008960</name>
</gene>
<accession>A0A562YE99</accession>
<dbReference type="Pfam" id="PF03358">
    <property type="entry name" value="FMN_red"/>
    <property type="match status" value="1"/>
</dbReference>
<name>A0A562YE99_9FLAO</name>
<dbReference type="PANTHER" id="PTHR30543:SF21">
    <property type="entry name" value="NAD(P)H-DEPENDENT FMN REDUCTASE LOT6"/>
    <property type="match status" value="1"/>
</dbReference>
<dbReference type="SUPFAM" id="SSF52218">
    <property type="entry name" value="Flavoproteins"/>
    <property type="match status" value="1"/>
</dbReference>
<evidence type="ECO:0000259" key="1">
    <source>
        <dbReference type="Pfam" id="PF03358"/>
    </source>
</evidence>